<proteinExistence type="predicted"/>
<dbReference type="Pfam" id="PF00582">
    <property type="entry name" value="Usp"/>
    <property type="match status" value="1"/>
</dbReference>
<dbReference type="SUPFAM" id="SSF52402">
    <property type="entry name" value="Adenine nucleotide alpha hydrolases-like"/>
    <property type="match status" value="1"/>
</dbReference>
<protein>
    <recommendedName>
        <fullName evidence="1">UspA domain-containing protein</fullName>
    </recommendedName>
</protein>
<evidence type="ECO:0000259" key="1">
    <source>
        <dbReference type="Pfam" id="PF00582"/>
    </source>
</evidence>
<dbReference type="Gene3D" id="3.40.50.12370">
    <property type="match status" value="1"/>
</dbReference>
<comment type="caution">
    <text evidence="2">The sequence shown here is derived from an EMBL/GenBank/DDBJ whole genome shotgun (WGS) entry which is preliminary data.</text>
</comment>
<keyword evidence="3" id="KW-1185">Reference proteome</keyword>
<name>A0ABN3DH24_9ACTN</name>
<dbReference type="Proteomes" id="UP001500305">
    <property type="component" value="Unassembled WGS sequence"/>
</dbReference>
<organism evidence="2 3">
    <name type="scientific">Kitasatospora cystarginea</name>
    <dbReference type="NCBI Taxonomy" id="58350"/>
    <lineage>
        <taxon>Bacteria</taxon>
        <taxon>Bacillati</taxon>
        <taxon>Actinomycetota</taxon>
        <taxon>Actinomycetes</taxon>
        <taxon>Kitasatosporales</taxon>
        <taxon>Streptomycetaceae</taxon>
        <taxon>Kitasatospora</taxon>
    </lineage>
</organism>
<gene>
    <name evidence="2" type="ORF">GCM10010430_08870</name>
</gene>
<dbReference type="InterPro" id="IPR006016">
    <property type="entry name" value="UspA"/>
</dbReference>
<evidence type="ECO:0000313" key="3">
    <source>
        <dbReference type="Proteomes" id="UP001500305"/>
    </source>
</evidence>
<accession>A0ABN3DH24</accession>
<reference evidence="2 3" key="1">
    <citation type="journal article" date="2019" name="Int. J. Syst. Evol. Microbiol.">
        <title>The Global Catalogue of Microorganisms (GCM) 10K type strain sequencing project: providing services to taxonomists for standard genome sequencing and annotation.</title>
        <authorList>
            <consortium name="The Broad Institute Genomics Platform"/>
            <consortium name="The Broad Institute Genome Sequencing Center for Infectious Disease"/>
            <person name="Wu L."/>
            <person name="Ma J."/>
        </authorList>
    </citation>
    <scope>NUCLEOTIDE SEQUENCE [LARGE SCALE GENOMIC DNA]</scope>
    <source>
        <strain evidence="2 3">JCM 7356</strain>
    </source>
</reference>
<dbReference type="RefSeq" id="WP_344634855.1">
    <property type="nucleotide sequence ID" value="NZ_BAAATR010000003.1"/>
</dbReference>
<feature type="domain" description="UspA" evidence="1">
    <location>
        <begin position="11"/>
        <end position="149"/>
    </location>
</feature>
<dbReference type="CDD" id="cd00293">
    <property type="entry name" value="USP-like"/>
    <property type="match status" value="1"/>
</dbReference>
<evidence type="ECO:0000313" key="2">
    <source>
        <dbReference type="EMBL" id="GAA2230930.1"/>
    </source>
</evidence>
<sequence length="192" mass="21112">MEHSREYGAQRRLVVGVSGSLGSLAALHQAVAEARRTDAEVLAVLVWEPPGGEHGYRRSPCPPLLSAVRAAAVDRLRTALDEAFGGAPADLGARFQSEVVRSEPGFALVRLADRPGDVLVIGAGHGSRLRPSVARYCLRHATCPVLAVPRPELQRELEHRRYWPLRGLGDLRALWHPRTPETVEDLELAFRR</sequence>
<dbReference type="EMBL" id="BAAATR010000003">
    <property type="protein sequence ID" value="GAA2230930.1"/>
    <property type="molecule type" value="Genomic_DNA"/>
</dbReference>